<comment type="caution">
    <text evidence="11">The sequence shown here is derived from an EMBL/GenBank/DDBJ whole genome shotgun (WGS) entry which is preliminary data.</text>
</comment>
<comment type="domain">
    <text evidence="8">Comprises of two domains. The C-terminal domain contains the binding site for glutamine and catalyzes the hydrolysis of this substrate to glutamate and ammonia. The N-terminal domain is anticipated to bind ATP and cobyrinate and catalyzes the ultimate synthesis of the diamide product. The ammonia produced via the glutaminase domain is probably translocated to the adjacent domain via a molecular tunnel, where it reacts with an activated intermediate.</text>
</comment>
<dbReference type="STRING" id="897.B2D07_15150"/>
<dbReference type="GO" id="GO:0009236">
    <property type="term" value="P:cobalamin biosynthetic process"/>
    <property type="evidence" value="ECO:0007669"/>
    <property type="project" value="UniProtKB-UniRule"/>
</dbReference>
<feature type="domain" description="CobB/CobQ-like glutamine amidotransferase" evidence="10">
    <location>
        <begin position="274"/>
        <end position="469"/>
    </location>
</feature>
<keyword evidence="12" id="KW-1185">Reference proteome</keyword>
<dbReference type="PANTHER" id="PTHR43873">
    <property type="entry name" value="COBYRINATE A,C-DIAMIDE SYNTHASE"/>
    <property type="match status" value="1"/>
</dbReference>
<dbReference type="PANTHER" id="PTHR43873:SF1">
    <property type="entry name" value="COBYRINATE A,C-DIAMIDE SYNTHASE"/>
    <property type="match status" value="1"/>
</dbReference>
<keyword evidence="4 8" id="KW-0547">Nucleotide-binding</keyword>
<feature type="active site" description="Nucleophile" evidence="8">
    <location>
        <position position="357"/>
    </location>
</feature>
<dbReference type="InterPro" id="IPR011698">
    <property type="entry name" value="GATase_3"/>
</dbReference>
<comment type="function">
    <text evidence="8">Catalyzes the ATP-dependent amidation of the two carboxylate groups at positions a and c of cobyrinate, using either L-glutamine or ammonia as the nitrogen source.</text>
</comment>
<dbReference type="EC" id="6.3.5.11" evidence="8"/>
<dbReference type="UniPathway" id="UPA00148">
    <property type="reaction ID" value="UER00231"/>
</dbReference>
<reference evidence="11 12" key="1">
    <citation type="journal article" date="2013" name="Genome Announc.">
        <title>Draft genome sequences for three mercury-methylating, sulfate-reducing bacteria.</title>
        <authorList>
            <person name="Brown S.D."/>
            <person name="Hurt R.A.Jr."/>
            <person name="Gilmour C.C."/>
            <person name="Elias D.A."/>
        </authorList>
    </citation>
    <scope>NUCLEOTIDE SEQUENCE [LARGE SCALE GENOMIC DNA]</scope>
    <source>
        <strain evidence="11 12">DSM 2059</strain>
    </source>
</reference>
<dbReference type="PROSITE" id="PS51274">
    <property type="entry name" value="GATASE_COBBQ"/>
    <property type="match status" value="1"/>
</dbReference>
<keyword evidence="7 8" id="KW-0315">Glutamine amidotransferase</keyword>
<name>S7UP89_DESML</name>
<feature type="domain" description="CobQ/CobB/MinD/ParA nucleotide binding" evidence="9">
    <location>
        <begin position="28"/>
        <end position="214"/>
    </location>
</feature>
<feature type="site" description="Increases nucleophilicity of active site Cys" evidence="8">
    <location>
        <position position="463"/>
    </location>
</feature>
<comment type="catalytic activity">
    <reaction evidence="8">
        <text>cob(II)yrinate + 2 L-glutamine + 2 ATP + 2 H2O = cob(II)yrinate a,c diamide + 2 L-glutamate + 2 ADP + 2 phosphate + 2 H(+)</text>
        <dbReference type="Rhea" id="RHEA:26289"/>
        <dbReference type="ChEBI" id="CHEBI:15377"/>
        <dbReference type="ChEBI" id="CHEBI:15378"/>
        <dbReference type="ChEBI" id="CHEBI:29985"/>
        <dbReference type="ChEBI" id="CHEBI:30616"/>
        <dbReference type="ChEBI" id="CHEBI:43474"/>
        <dbReference type="ChEBI" id="CHEBI:58359"/>
        <dbReference type="ChEBI" id="CHEBI:58537"/>
        <dbReference type="ChEBI" id="CHEBI:58894"/>
        <dbReference type="ChEBI" id="CHEBI:456216"/>
        <dbReference type="EC" id="6.3.5.11"/>
    </reaction>
</comment>
<evidence type="ECO:0000313" key="11">
    <source>
        <dbReference type="EMBL" id="EPR35794.1"/>
    </source>
</evidence>
<dbReference type="eggNOG" id="COG1797">
    <property type="taxonomic scope" value="Bacteria"/>
</dbReference>
<dbReference type="Pfam" id="PF07685">
    <property type="entry name" value="GATase_3"/>
    <property type="match status" value="1"/>
</dbReference>
<organism evidence="11 12">
    <name type="scientific">Desulfococcus multivorans DSM 2059</name>
    <dbReference type="NCBI Taxonomy" id="1121405"/>
    <lineage>
        <taxon>Bacteria</taxon>
        <taxon>Pseudomonadati</taxon>
        <taxon>Thermodesulfobacteriota</taxon>
        <taxon>Desulfobacteria</taxon>
        <taxon>Desulfobacterales</taxon>
        <taxon>Desulfococcaceae</taxon>
        <taxon>Desulfococcus</taxon>
    </lineage>
</organism>
<comment type="similarity">
    <text evidence="8">Belongs to the CobB/CbiA family.</text>
</comment>
<dbReference type="InterPro" id="IPR029062">
    <property type="entry name" value="Class_I_gatase-like"/>
</dbReference>
<dbReference type="EMBL" id="ATHJ01000105">
    <property type="protein sequence ID" value="EPR35794.1"/>
    <property type="molecule type" value="Genomic_DNA"/>
</dbReference>
<keyword evidence="6 8" id="KW-0460">Magnesium</keyword>
<comment type="pathway">
    <text evidence="8">Cofactor biosynthesis; adenosylcobalamin biosynthesis; cob(II)yrinate a,c-diamide from sirohydrochlorin (anaerobic route): step 10/10.</text>
</comment>
<evidence type="ECO:0000256" key="4">
    <source>
        <dbReference type="ARBA" id="ARBA00022741"/>
    </source>
</evidence>
<dbReference type="GO" id="GO:0005524">
    <property type="term" value="F:ATP binding"/>
    <property type="evidence" value="ECO:0007669"/>
    <property type="project" value="UniProtKB-UniRule"/>
</dbReference>
<accession>S7UP89</accession>
<evidence type="ECO:0000256" key="2">
    <source>
        <dbReference type="ARBA" id="ARBA00022573"/>
    </source>
</evidence>
<dbReference type="GO" id="GO:0042242">
    <property type="term" value="F:cobyrinic acid a,c-diamide synthase activity"/>
    <property type="evidence" value="ECO:0007669"/>
    <property type="project" value="UniProtKB-UniRule"/>
</dbReference>
<proteinExistence type="inferred from homology"/>
<dbReference type="InterPro" id="IPR004484">
    <property type="entry name" value="CbiA/CobB_synth"/>
</dbReference>
<dbReference type="NCBIfam" id="TIGR00379">
    <property type="entry name" value="cobB"/>
    <property type="match status" value="1"/>
</dbReference>
<comment type="miscellaneous">
    <text evidence="8">The a and c carboxylates of cobyrinate are activated for nucleophilic attack via formation of a phosphorylated intermediate by ATP. CbiA catalyzes first the amidation of the c-carboxylate, and then that of the a-carboxylate.</text>
</comment>
<dbReference type="SUPFAM" id="SSF52317">
    <property type="entry name" value="Class I glutamine amidotransferase-like"/>
    <property type="match status" value="1"/>
</dbReference>
<keyword evidence="5 8" id="KW-0067">ATP-binding</keyword>
<sequence>MHRNDAYPETKFRRTWFLAFKEVAIKGVVIAGTRSGSGKTTITMGFMAAFRRRGLTVAPFKVGPDFIDPGHHTRVTGAISRNLDGWMLSRVYNTAAFARAADGADIAVIEGVMGLYDGYDGRSEAGSTAQMAKWTGVPVILIVDAKSMARSAAALVHGFESFDPELDFAGVVFNNIGSPRHLAYLREALDGRVKMPCLGGIPRDDAVAIPERHLGLVTREEHGTSSETVRRLADLIEGHIDLDALWRRLPDLPGIAVTRPTPISGPTADMPIVRIGVAVDKAFCFYYQDNLDLLAARGAEIVSFSPISDPALPDALDGLYFGGGYPELFADRLAENRTLCRQVREASAAGMPIYGECGGFMYLGREIHDMEGRSHLMTGCFPFATRMYDRLRSLGYREVTLTADTVLGQAGATLRGHEFHYSDLEPSPEGDGVQTVYGLSDRLGRPRSGEGFQIQRTLGSYVHLHFGSRPEAAGSFVDACRIYRHERNRSTR</sequence>
<dbReference type="AlphaFoldDB" id="S7UP89"/>
<evidence type="ECO:0000313" key="12">
    <source>
        <dbReference type="Proteomes" id="UP000014977"/>
    </source>
</evidence>
<keyword evidence="3 8" id="KW-0436">Ligase</keyword>
<evidence type="ECO:0000259" key="9">
    <source>
        <dbReference type="Pfam" id="PF01656"/>
    </source>
</evidence>
<dbReference type="CDD" id="cd03130">
    <property type="entry name" value="GATase1_CobB"/>
    <property type="match status" value="1"/>
</dbReference>
<dbReference type="InterPro" id="IPR002586">
    <property type="entry name" value="CobQ/CobB/MinD/ParA_Nub-bd_dom"/>
</dbReference>
<evidence type="ECO:0000256" key="8">
    <source>
        <dbReference type="HAMAP-Rule" id="MF_00027"/>
    </source>
</evidence>
<dbReference type="NCBIfam" id="NF002204">
    <property type="entry name" value="PRK01077.1"/>
    <property type="match status" value="1"/>
</dbReference>
<dbReference type="Pfam" id="PF01656">
    <property type="entry name" value="CbiA"/>
    <property type="match status" value="1"/>
</dbReference>
<dbReference type="CDD" id="cd05388">
    <property type="entry name" value="CobB_N"/>
    <property type="match status" value="1"/>
</dbReference>
<dbReference type="Gene3D" id="3.40.50.880">
    <property type="match status" value="1"/>
</dbReference>
<dbReference type="RefSeq" id="WP_020877610.1">
    <property type="nucleotide sequence ID" value="NZ_ATHJ01000105.1"/>
</dbReference>
<evidence type="ECO:0000256" key="3">
    <source>
        <dbReference type="ARBA" id="ARBA00022598"/>
    </source>
</evidence>
<dbReference type="Proteomes" id="UP000014977">
    <property type="component" value="Unassembled WGS sequence"/>
</dbReference>
<evidence type="ECO:0000256" key="5">
    <source>
        <dbReference type="ARBA" id="ARBA00022840"/>
    </source>
</evidence>
<dbReference type="PATRIC" id="fig|1121405.3.peg.3196"/>
<dbReference type="SUPFAM" id="SSF52540">
    <property type="entry name" value="P-loop containing nucleoside triphosphate hydrolases"/>
    <property type="match status" value="1"/>
</dbReference>
<protein>
    <recommendedName>
        <fullName evidence="8">Cobyrinate a,c-diamide synthase</fullName>
        <ecNumber evidence="8">6.3.5.11</ecNumber>
    </recommendedName>
    <alternativeName>
        <fullName evidence="8">Cobyrinic acid a,c-diamide synthetase</fullName>
    </alternativeName>
</protein>
<dbReference type="HAMAP" id="MF_00027">
    <property type="entry name" value="CobB_CbiA"/>
    <property type="match status" value="1"/>
</dbReference>
<evidence type="ECO:0000259" key="10">
    <source>
        <dbReference type="Pfam" id="PF07685"/>
    </source>
</evidence>
<dbReference type="InterPro" id="IPR027417">
    <property type="entry name" value="P-loop_NTPase"/>
</dbReference>
<evidence type="ECO:0000256" key="6">
    <source>
        <dbReference type="ARBA" id="ARBA00022842"/>
    </source>
</evidence>
<evidence type="ECO:0000256" key="1">
    <source>
        <dbReference type="ARBA" id="ARBA00001946"/>
    </source>
</evidence>
<keyword evidence="2 8" id="KW-0169">Cobalamin biosynthesis</keyword>
<gene>
    <name evidence="8" type="primary">cbiA</name>
    <name evidence="11" type="ORF">dsmv_0499</name>
</gene>
<dbReference type="Gene3D" id="3.40.50.300">
    <property type="entry name" value="P-loop containing nucleotide triphosphate hydrolases"/>
    <property type="match status" value="2"/>
</dbReference>
<evidence type="ECO:0000256" key="7">
    <source>
        <dbReference type="ARBA" id="ARBA00022962"/>
    </source>
</evidence>
<comment type="cofactor">
    <cofactor evidence="1 8">
        <name>Mg(2+)</name>
        <dbReference type="ChEBI" id="CHEBI:18420"/>
    </cofactor>
</comment>